<evidence type="ECO:0000256" key="1">
    <source>
        <dbReference type="SAM" id="Phobius"/>
    </source>
</evidence>
<dbReference type="RefSeq" id="WP_118536128.1">
    <property type="nucleotide sequence ID" value="NZ_JACOPG010000005.1"/>
</dbReference>
<dbReference type="EMBL" id="JACOPG010000005">
    <property type="protein sequence ID" value="MBC5687201.1"/>
    <property type="molecule type" value="Genomic_DNA"/>
</dbReference>
<feature type="transmembrane region" description="Helical" evidence="1">
    <location>
        <begin position="419"/>
        <end position="440"/>
    </location>
</feature>
<accession>A0ABR7GIS0</accession>
<feature type="transmembrane region" description="Helical" evidence="1">
    <location>
        <begin position="300"/>
        <end position="320"/>
    </location>
</feature>
<name>A0ABR7GIS0_9FIRM</name>
<keyword evidence="1" id="KW-0812">Transmembrane</keyword>
<evidence type="ECO:0000313" key="2">
    <source>
        <dbReference type="EMBL" id="MBC5687201.1"/>
    </source>
</evidence>
<feature type="transmembrane region" description="Helical" evidence="1">
    <location>
        <begin position="95"/>
        <end position="118"/>
    </location>
</feature>
<evidence type="ECO:0000313" key="3">
    <source>
        <dbReference type="Proteomes" id="UP000643810"/>
    </source>
</evidence>
<protein>
    <submittedName>
        <fullName evidence="2">MFS transporter</fullName>
    </submittedName>
</protein>
<keyword evidence="1" id="KW-1133">Transmembrane helix</keyword>
<feature type="transmembrane region" description="Helical" evidence="1">
    <location>
        <begin position="202"/>
        <end position="224"/>
    </location>
</feature>
<feature type="transmembrane region" description="Helical" evidence="1">
    <location>
        <begin position="332"/>
        <end position="351"/>
    </location>
</feature>
<reference evidence="2 3" key="1">
    <citation type="submission" date="2020-08" db="EMBL/GenBank/DDBJ databases">
        <title>Genome public.</title>
        <authorList>
            <person name="Liu C."/>
            <person name="Sun Q."/>
        </authorList>
    </citation>
    <scope>NUCLEOTIDE SEQUENCE [LARGE SCALE GENOMIC DNA]</scope>
    <source>
        <strain evidence="2 3">NSJ-9</strain>
    </source>
</reference>
<organism evidence="2 3">
    <name type="scientific">Roseburia lenta</name>
    <dbReference type="NCBI Taxonomy" id="2763061"/>
    <lineage>
        <taxon>Bacteria</taxon>
        <taxon>Bacillati</taxon>
        <taxon>Bacillota</taxon>
        <taxon>Clostridia</taxon>
        <taxon>Lachnospirales</taxon>
        <taxon>Lachnospiraceae</taxon>
        <taxon>Roseburia</taxon>
    </lineage>
</organism>
<feature type="transmembrane region" description="Helical" evidence="1">
    <location>
        <begin position="363"/>
        <end position="382"/>
    </location>
</feature>
<feature type="transmembrane region" description="Helical" evidence="1">
    <location>
        <begin position="165"/>
        <end position="190"/>
    </location>
</feature>
<sequence length="501" mass="54749">MNLKKIFAGMFGSNDPKYRTAKPWEMIFAGGTSAAKMAFYVLMMYASYAMNAGFGIAVTVTGIIIQAKTIFDGVTDPVVAIIYDRLPVFKHIGKIRLFLLIGWGTCSIAALLMFRILAGKFSGVAGIVVFCLVYALFVIGYTIMSIGGASTISSALTNDPKQRPFVTFVTTVYQYIGPILVNTILAFAVLPKYDNQYNVESLSEACVIFIITAFIFVMFSFIGLHRIDTPEILGEMVAMGGKQTKVGIKEIVNIFKENVPMRCYLVTGITDKIASNSATQTIVLTMLNGILIANYKAATMITNAGTIISFVFVFLGGVYIAKKGVKVATKVWSAVNIFINIAIFAFLLYLGPTGMAQIGKGGVVMMVYVVFTMGVNASKMILNVAEGMMRADVIDYELERSGNYMPGTVGAVYSLTEKIIASFGSTIAAVAVAAIGYKTVMPQMGDAATWPIFWVTVILTYGFPILGWLCNIIAMKFYELDYDRMAEIQENIAEMKKQKRK</sequence>
<gene>
    <name evidence="2" type="ORF">H8R94_11420</name>
</gene>
<feature type="transmembrane region" description="Helical" evidence="1">
    <location>
        <begin position="452"/>
        <end position="474"/>
    </location>
</feature>
<dbReference type="Proteomes" id="UP000643810">
    <property type="component" value="Unassembled WGS sequence"/>
</dbReference>
<proteinExistence type="predicted"/>
<comment type="caution">
    <text evidence="2">The sequence shown here is derived from an EMBL/GenBank/DDBJ whole genome shotgun (WGS) entry which is preliminary data.</text>
</comment>
<feature type="transmembrane region" description="Helical" evidence="1">
    <location>
        <begin position="124"/>
        <end position="144"/>
    </location>
</feature>
<feature type="transmembrane region" description="Helical" evidence="1">
    <location>
        <begin position="54"/>
        <end position="83"/>
    </location>
</feature>
<keyword evidence="1" id="KW-0472">Membrane</keyword>
<dbReference type="SUPFAM" id="SSF103473">
    <property type="entry name" value="MFS general substrate transporter"/>
    <property type="match status" value="1"/>
</dbReference>
<dbReference type="Pfam" id="PF13347">
    <property type="entry name" value="MFS_2"/>
    <property type="match status" value="1"/>
</dbReference>
<dbReference type="InterPro" id="IPR036259">
    <property type="entry name" value="MFS_trans_sf"/>
</dbReference>
<keyword evidence="3" id="KW-1185">Reference proteome</keyword>